<sequence>MDLRRFSPTSSSPVNNNPSSSPPPPPPLSDPFRLQTRRLQLRNARFRGAHISPRKTSNNNTATTRLSSWGSLSTGSVDKENQEETNTAQKTGSVRRRVSILQELHDSSCASSQRGRTKSRRSSVSHLFVSALDDNNDYDEFSLPSTTTPYYKSVSTRNSSPASIFEDHDPDLYRDRGSPISLNAARRKSRDATAARYTADRYIEHLETQLAAVQHRLSPMQASTSQSQVSRLRSLSAEIKVLRQELLEWDDKFDARVDEEVSLRSEIESKLKTKIVFLEGQLEESAYRIKELECERDMQAQKLRNVESLRSTNRGLERRVDVLTELLAQSPTRREQPQTPEFSPTRSPGPRLARPRSMLPSVPALTDVMYQPLVAPVDAEAEENNNYEPDTPDLIPDDSTMASSPVSKSQRSSTLSQISSISSQWSVPLPFSSELQGRTPSRPRNMRRFPSGTCTLKPLILPTTATPAIEPGRRGSQQFEDPHSSLMFSPTSDPADYSPDIITHGTCLAQEETLAALEGRTSYYQTFDEAMLLGHNDDDYNNTTGPPLAARARRSDSGASSSRYSRMSMYQNSRPCSSYSTADDDFSPSVNRFSSQSRLSMANTPIGRRRSKGNDRTPKAFENNNKTHHLSKVHEEEPTARQTSENSVAKMESIFHEMKTVFGAMAHRIVARVWQGSMMRAGKFSWWILSILLGPQRRDEWLKASSLRKRAREWDDFQRQQQQRQQQQQQQQQPQPQTVASFPSNGSNKVGHTLSLWAKFSVTLAVAVALAIRHGPGTLLLEDPPVSSKNEQTDDDKNNNNNKNDGKTGKTSPEDIDPVQDTPTTTIPTTNGHPVLWTRPLTIEDFLTG</sequence>
<feature type="region of interest" description="Disordered" evidence="2">
    <location>
        <begin position="538"/>
        <end position="647"/>
    </location>
</feature>
<feature type="compositionally biased region" description="Basic and acidic residues" evidence="2">
    <location>
        <begin position="791"/>
        <end position="808"/>
    </location>
</feature>
<reference evidence="4" key="1">
    <citation type="submission" date="2020-06" db="EMBL/GenBank/DDBJ databases">
        <title>A chromosome-scale genome assembly of Talaromyces rugulosus W13939.</title>
        <authorList>
            <person name="Wang B."/>
            <person name="Guo L."/>
            <person name="Ye K."/>
            <person name="Wang L."/>
        </authorList>
    </citation>
    <scope>NUCLEOTIDE SEQUENCE [LARGE SCALE GENOMIC DNA]</scope>
    <source>
        <strain evidence="4">W13939</strain>
    </source>
</reference>
<protein>
    <submittedName>
        <fullName evidence="3">Uncharacterized protein</fullName>
    </submittedName>
</protein>
<feature type="compositionally biased region" description="Low complexity" evidence="2">
    <location>
        <begin position="557"/>
        <end position="568"/>
    </location>
</feature>
<feature type="compositionally biased region" description="Polar residues" evidence="2">
    <location>
        <begin position="569"/>
        <end position="581"/>
    </location>
</feature>
<dbReference type="AlphaFoldDB" id="A0A7H8QHZ3"/>
<gene>
    <name evidence="3" type="ORF">TRUGW13939_00595</name>
</gene>
<feature type="compositionally biased region" description="Polar residues" evidence="2">
    <location>
        <begin position="151"/>
        <end position="162"/>
    </location>
</feature>
<evidence type="ECO:0000313" key="4">
    <source>
        <dbReference type="Proteomes" id="UP000509510"/>
    </source>
</evidence>
<feature type="region of interest" description="Disordered" evidence="2">
    <location>
        <begin position="151"/>
        <end position="171"/>
    </location>
</feature>
<keyword evidence="4" id="KW-1185">Reference proteome</keyword>
<accession>A0A7H8QHZ3</accession>
<keyword evidence="1" id="KW-0175">Coiled coil</keyword>
<feature type="compositionally biased region" description="Low complexity" evidence="2">
    <location>
        <begin position="719"/>
        <end position="737"/>
    </location>
</feature>
<feature type="compositionally biased region" description="Polar residues" evidence="2">
    <location>
        <begin position="588"/>
        <end position="603"/>
    </location>
</feature>
<dbReference type="EMBL" id="CP055898">
    <property type="protein sequence ID" value="QKX53516.1"/>
    <property type="molecule type" value="Genomic_DNA"/>
</dbReference>
<dbReference type="Proteomes" id="UP000509510">
    <property type="component" value="Chromosome I"/>
</dbReference>
<feature type="region of interest" description="Disordered" evidence="2">
    <location>
        <begin position="104"/>
        <end position="123"/>
    </location>
</feature>
<evidence type="ECO:0000256" key="1">
    <source>
        <dbReference type="SAM" id="Coils"/>
    </source>
</evidence>
<feature type="region of interest" description="Disordered" evidence="2">
    <location>
        <begin position="777"/>
        <end position="835"/>
    </location>
</feature>
<name>A0A7H8QHZ3_TALRU</name>
<dbReference type="OrthoDB" id="5343018at2759"/>
<dbReference type="KEGG" id="trg:TRUGW13939_00595"/>
<feature type="compositionally biased region" description="Polar residues" evidence="2">
    <location>
        <begin position="54"/>
        <end position="76"/>
    </location>
</feature>
<feature type="region of interest" description="Disordered" evidence="2">
    <location>
        <begin position="430"/>
        <end position="457"/>
    </location>
</feature>
<dbReference type="GeneID" id="55988108"/>
<dbReference type="RefSeq" id="XP_035339695.1">
    <property type="nucleotide sequence ID" value="XM_035483802.1"/>
</dbReference>
<evidence type="ECO:0000313" key="3">
    <source>
        <dbReference type="EMBL" id="QKX53516.1"/>
    </source>
</evidence>
<feature type="region of interest" description="Disordered" evidence="2">
    <location>
        <begin position="327"/>
        <end position="357"/>
    </location>
</feature>
<organism evidence="3 4">
    <name type="scientific">Talaromyces rugulosus</name>
    <name type="common">Penicillium rugulosum</name>
    <dbReference type="NCBI Taxonomy" id="121627"/>
    <lineage>
        <taxon>Eukaryota</taxon>
        <taxon>Fungi</taxon>
        <taxon>Dikarya</taxon>
        <taxon>Ascomycota</taxon>
        <taxon>Pezizomycotina</taxon>
        <taxon>Eurotiomycetes</taxon>
        <taxon>Eurotiomycetidae</taxon>
        <taxon>Eurotiales</taxon>
        <taxon>Trichocomaceae</taxon>
        <taxon>Talaromyces</taxon>
        <taxon>Talaromyces sect. Islandici</taxon>
    </lineage>
</organism>
<feature type="compositionally biased region" description="Low complexity" evidence="2">
    <location>
        <begin position="7"/>
        <end position="19"/>
    </location>
</feature>
<feature type="region of interest" description="Disordered" evidence="2">
    <location>
        <begin position="379"/>
        <end position="415"/>
    </location>
</feature>
<proteinExistence type="predicted"/>
<feature type="region of interest" description="Disordered" evidence="2">
    <location>
        <begin position="44"/>
        <end position="96"/>
    </location>
</feature>
<feature type="region of interest" description="Disordered" evidence="2">
    <location>
        <begin position="713"/>
        <end position="746"/>
    </location>
</feature>
<feature type="compositionally biased region" description="Pro residues" evidence="2">
    <location>
        <begin position="20"/>
        <end position="29"/>
    </location>
</feature>
<feature type="region of interest" description="Disordered" evidence="2">
    <location>
        <begin position="1"/>
        <end position="32"/>
    </location>
</feature>
<feature type="compositionally biased region" description="Polar residues" evidence="2">
    <location>
        <begin position="327"/>
        <end position="346"/>
    </location>
</feature>
<evidence type="ECO:0000256" key="2">
    <source>
        <dbReference type="SAM" id="MobiDB-lite"/>
    </source>
</evidence>
<feature type="coiled-coil region" evidence="1">
    <location>
        <begin position="232"/>
        <end position="326"/>
    </location>
</feature>